<dbReference type="InterPro" id="IPR013685">
    <property type="entry name" value="POTRA_FtsQ_type"/>
</dbReference>
<dbReference type="InterPro" id="IPR050487">
    <property type="entry name" value="FtsQ_DivIB"/>
</dbReference>
<dbReference type="InterPro" id="IPR026580">
    <property type="entry name" value="DivIB"/>
</dbReference>
<dbReference type="EMBL" id="ASWJ01000008">
    <property type="protein sequence ID" value="EOW80592.1"/>
    <property type="molecule type" value="Genomic_DNA"/>
</dbReference>
<dbReference type="InterPro" id="IPR034746">
    <property type="entry name" value="POTRA"/>
</dbReference>
<reference evidence="11 12" key="1">
    <citation type="submission" date="2013-03" db="EMBL/GenBank/DDBJ databases">
        <title>The Genome Sequence of Enterococcus columbae ATCC_51263 (PacBio/Illumina hybrid assembly).</title>
        <authorList>
            <consortium name="The Broad Institute Genomics Platform"/>
            <consortium name="The Broad Institute Genome Sequencing Center for Infectious Disease"/>
            <person name="Earl A."/>
            <person name="Russ C."/>
            <person name="Gilmore M."/>
            <person name="Surin D."/>
            <person name="Walker B."/>
            <person name="Young S."/>
            <person name="Zeng Q."/>
            <person name="Gargeya S."/>
            <person name="Fitzgerald M."/>
            <person name="Haas B."/>
            <person name="Abouelleil A."/>
            <person name="Allen A.W."/>
            <person name="Alvarado L."/>
            <person name="Arachchi H.M."/>
            <person name="Berlin A.M."/>
            <person name="Chapman S.B."/>
            <person name="Gainer-Dewar J."/>
            <person name="Goldberg J."/>
            <person name="Griggs A."/>
            <person name="Gujja S."/>
            <person name="Hansen M."/>
            <person name="Howarth C."/>
            <person name="Imamovic A."/>
            <person name="Ireland A."/>
            <person name="Larimer J."/>
            <person name="McCowan C."/>
            <person name="Murphy C."/>
            <person name="Pearson M."/>
            <person name="Poon T.W."/>
            <person name="Priest M."/>
            <person name="Roberts A."/>
            <person name="Saif S."/>
            <person name="Shea T."/>
            <person name="Sisk P."/>
            <person name="Sykes S."/>
            <person name="Wortman J."/>
            <person name="Nusbaum C."/>
            <person name="Birren B."/>
        </authorList>
    </citation>
    <scope>NUCLEOTIDE SEQUENCE [LARGE SCALE GENOMIC DNA]</scope>
    <source>
        <strain evidence="11 12">ATCC 51263</strain>
    </source>
</reference>
<dbReference type="Gene3D" id="3.40.50.10960">
    <property type="match status" value="1"/>
</dbReference>
<feature type="region of interest" description="Disordered" evidence="9">
    <location>
        <begin position="1"/>
        <end position="31"/>
    </location>
</feature>
<feature type="compositionally biased region" description="Low complexity" evidence="9">
    <location>
        <begin position="334"/>
        <end position="353"/>
    </location>
</feature>
<dbReference type="PROSITE" id="PS51779">
    <property type="entry name" value="POTRA"/>
    <property type="match status" value="1"/>
</dbReference>
<dbReference type="eggNOG" id="COG1589">
    <property type="taxonomic scope" value="Bacteria"/>
</dbReference>
<feature type="domain" description="POTRA" evidence="10">
    <location>
        <begin position="135"/>
        <end position="206"/>
    </location>
</feature>
<feature type="region of interest" description="Disordered" evidence="9">
    <location>
        <begin position="331"/>
        <end position="353"/>
    </location>
</feature>
<comment type="caution">
    <text evidence="11">The sequence shown here is derived from an EMBL/GenBank/DDBJ whole genome shotgun (WGS) entry which is preliminary data.</text>
</comment>
<feature type="compositionally biased region" description="Basic and acidic residues" evidence="9">
    <location>
        <begin position="83"/>
        <end position="94"/>
    </location>
</feature>
<dbReference type="Pfam" id="PF03799">
    <property type="entry name" value="FtsQ_DivIB_C"/>
    <property type="match status" value="1"/>
</dbReference>
<dbReference type="RefSeq" id="WP_016183291.1">
    <property type="nucleotide sequence ID" value="NZ_JXKI01000001.1"/>
</dbReference>
<dbReference type="Proteomes" id="UP000014113">
    <property type="component" value="Unassembled WGS sequence"/>
</dbReference>
<evidence type="ECO:0000256" key="7">
    <source>
        <dbReference type="ARBA" id="ARBA00023306"/>
    </source>
</evidence>
<evidence type="ECO:0000256" key="9">
    <source>
        <dbReference type="SAM" id="MobiDB-lite"/>
    </source>
</evidence>
<evidence type="ECO:0000259" key="10">
    <source>
        <dbReference type="PROSITE" id="PS51779"/>
    </source>
</evidence>
<organism evidence="11 12">
    <name type="scientific">Enterococcus columbae DSM 7374 = ATCC 51263</name>
    <dbReference type="NCBI Taxonomy" id="1121865"/>
    <lineage>
        <taxon>Bacteria</taxon>
        <taxon>Bacillati</taxon>
        <taxon>Bacillota</taxon>
        <taxon>Bacilli</taxon>
        <taxon>Lactobacillales</taxon>
        <taxon>Enterococcaceae</taxon>
        <taxon>Enterococcus</taxon>
    </lineage>
</organism>
<dbReference type="PANTHER" id="PTHR37820:SF1">
    <property type="entry name" value="CELL DIVISION PROTEIN FTSQ"/>
    <property type="match status" value="1"/>
</dbReference>
<dbReference type="PANTHER" id="PTHR37820">
    <property type="entry name" value="CELL DIVISION PROTEIN DIVIB"/>
    <property type="match status" value="1"/>
</dbReference>
<dbReference type="GO" id="GO:0032153">
    <property type="term" value="C:cell division site"/>
    <property type="evidence" value="ECO:0007669"/>
    <property type="project" value="UniProtKB-UniRule"/>
</dbReference>
<accession>S0KLZ3</accession>
<evidence type="ECO:0000256" key="4">
    <source>
        <dbReference type="ARBA" id="ARBA00022692"/>
    </source>
</evidence>
<dbReference type="HAMAP" id="MF_00912">
    <property type="entry name" value="DivIB"/>
    <property type="match status" value="1"/>
</dbReference>
<protein>
    <recommendedName>
        <fullName evidence="8">Cell division protein DivIB</fullName>
    </recommendedName>
</protein>
<evidence type="ECO:0000256" key="3">
    <source>
        <dbReference type="ARBA" id="ARBA00022618"/>
    </source>
</evidence>
<evidence type="ECO:0000256" key="8">
    <source>
        <dbReference type="HAMAP-Rule" id="MF_00912"/>
    </source>
</evidence>
<dbReference type="InterPro" id="IPR005548">
    <property type="entry name" value="Cell_div_FtsQ/DivIB_C"/>
</dbReference>
<feature type="transmembrane region" description="Helical" evidence="8">
    <location>
        <begin position="109"/>
        <end position="131"/>
    </location>
</feature>
<keyword evidence="2 8" id="KW-1003">Cell membrane</keyword>
<evidence type="ECO:0000313" key="11">
    <source>
        <dbReference type="EMBL" id="EOW80592.1"/>
    </source>
</evidence>
<dbReference type="Pfam" id="PF08478">
    <property type="entry name" value="POTRA_1"/>
    <property type="match status" value="1"/>
</dbReference>
<dbReference type="GO" id="GO:0005886">
    <property type="term" value="C:plasma membrane"/>
    <property type="evidence" value="ECO:0007669"/>
    <property type="project" value="UniProtKB-SubCell"/>
</dbReference>
<proteinExistence type="inferred from homology"/>
<name>S0KLZ3_9ENTE</name>
<gene>
    <name evidence="8" type="primary">divIB</name>
    <name evidence="11" type="ORF">I568_01769</name>
</gene>
<dbReference type="PATRIC" id="fig|1121865.3.peg.1121"/>
<keyword evidence="3 8" id="KW-0132">Cell division</keyword>
<evidence type="ECO:0000256" key="2">
    <source>
        <dbReference type="ARBA" id="ARBA00022475"/>
    </source>
</evidence>
<keyword evidence="7 8" id="KW-0131">Cell cycle</keyword>
<dbReference type="STRING" id="1121865.OMW_01149"/>
<evidence type="ECO:0000256" key="6">
    <source>
        <dbReference type="ARBA" id="ARBA00023136"/>
    </source>
</evidence>
<keyword evidence="6 8" id="KW-0472">Membrane</keyword>
<comment type="subcellular location">
    <subcellularLocation>
        <location evidence="8">Cell membrane</location>
        <topology evidence="8">Single-pass type II membrane protein</topology>
    </subcellularLocation>
    <subcellularLocation>
        <location evidence="1">Membrane</location>
    </subcellularLocation>
    <text evidence="8">Localizes to the division septum.</text>
</comment>
<keyword evidence="12" id="KW-1185">Reference proteome</keyword>
<dbReference type="OrthoDB" id="1819027at2"/>
<evidence type="ECO:0000313" key="12">
    <source>
        <dbReference type="Proteomes" id="UP000014113"/>
    </source>
</evidence>
<evidence type="ECO:0000256" key="1">
    <source>
        <dbReference type="ARBA" id="ARBA00004370"/>
    </source>
</evidence>
<sequence>MNTITKKTKQAANKSQKNQHLNESKKLTPWQEAHQRYLEEKRLMDELMAKQEEKTLEEQADAVTPDELEDETNATLEGSLLNDKAKAEKEKTSFSDKLPKMKDYRQKKLFRRLGLIVGILAIPLIFCLYYISPLGQLAKVEVSGNKAVNAQAIVQTAQFKVGEPLWEQYFNRDKNETRVKKLSPWIKSVSVSITDFNHFKLEIKEYPEVAYLLKDNRYYTILENGKVIDQSTDQPQATYPILEGFKKQTTILKTLQAYERLSQEIKQSISQIKSTPRSDNNELLTLIMNDGNQVLINRDQLVQRMPYYAQVAANLTTPGVVDMEVGIFSYPYPSTSESSSDSTEATTSSEVTE</sequence>
<dbReference type="AlphaFoldDB" id="S0KLZ3"/>
<feature type="region of interest" description="Disordered" evidence="9">
    <location>
        <begin position="49"/>
        <end position="94"/>
    </location>
</feature>
<keyword evidence="4 8" id="KW-0812">Transmembrane</keyword>
<evidence type="ECO:0000256" key="5">
    <source>
        <dbReference type="ARBA" id="ARBA00022989"/>
    </source>
</evidence>
<dbReference type="GO" id="GO:0043093">
    <property type="term" value="P:FtsZ-dependent cytokinesis"/>
    <property type="evidence" value="ECO:0007669"/>
    <property type="project" value="UniProtKB-UniRule"/>
</dbReference>
<feature type="compositionally biased region" description="Acidic residues" evidence="9">
    <location>
        <begin position="58"/>
        <end position="72"/>
    </location>
</feature>
<comment type="function">
    <text evidence="8">Cell division protein that may be involved in stabilizing or promoting the assembly of the division complex.</text>
</comment>
<feature type="compositionally biased region" description="Polar residues" evidence="9">
    <location>
        <begin position="1"/>
        <end position="19"/>
    </location>
</feature>
<keyword evidence="5 8" id="KW-1133">Transmembrane helix</keyword>
<comment type="similarity">
    <text evidence="8">Belongs to the FtsQ/DivIB family. DivIB subfamily.</text>
</comment>